<accession>A0A4C1T5E6</accession>
<protein>
    <submittedName>
        <fullName evidence="9">Probable cytochrome P450 12d1 distal, mitochondrial</fullName>
    </submittedName>
</protein>
<dbReference type="SUPFAM" id="SSF48264">
    <property type="entry name" value="Cytochrome P450"/>
    <property type="match status" value="1"/>
</dbReference>
<comment type="cofactor">
    <cofactor evidence="1">
        <name>heme</name>
        <dbReference type="ChEBI" id="CHEBI:30413"/>
    </cofactor>
</comment>
<dbReference type="InterPro" id="IPR002401">
    <property type="entry name" value="Cyt_P450_E_grp-I"/>
</dbReference>
<keyword evidence="5" id="KW-0560">Oxidoreductase</keyword>
<feature type="transmembrane region" description="Helical" evidence="8">
    <location>
        <begin position="228"/>
        <end position="256"/>
    </location>
</feature>
<comment type="caution">
    <text evidence="9">The sequence shown here is derived from an EMBL/GenBank/DDBJ whole genome shotgun (WGS) entry which is preliminary data.</text>
</comment>
<evidence type="ECO:0000313" key="10">
    <source>
        <dbReference type="Proteomes" id="UP000299102"/>
    </source>
</evidence>
<dbReference type="GO" id="GO:0020037">
    <property type="term" value="F:heme binding"/>
    <property type="evidence" value="ECO:0007669"/>
    <property type="project" value="InterPro"/>
</dbReference>
<comment type="similarity">
    <text evidence="2">Belongs to the cytochrome P450 family.</text>
</comment>
<dbReference type="InterPro" id="IPR050479">
    <property type="entry name" value="CYP11_CYP27_families"/>
</dbReference>
<dbReference type="EMBL" id="BGZK01008511">
    <property type="protein sequence ID" value="GBP08688.1"/>
    <property type="molecule type" value="Genomic_DNA"/>
</dbReference>
<dbReference type="CDD" id="cd11054">
    <property type="entry name" value="CYP24A1-like"/>
    <property type="match status" value="1"/>
</dbReference>
<organism evidence="9 10">
    <name type="scientific">Eumeta variegata</name>
    <name type="common">Bagworm moth</name>
    <name type="synonym">Eumeta japonica</name>
    <dbReference type="NCBI Taxonomy" id="151549"/>
    <lineage>
        <taxon>Eukaryota</taxon>
        <taxon>Metazoa</taxon>
        <taxon>Ecdysozoa</taxon>
        <taxon>Arthropoda</taxon>
        <taxon>Hexapoda</taxon>
        <taxon>Insecta</taxon>
        <taxon>Pterygota</taxon>
        <taxon>Neoptera</taxon>
        <taxon>Endopterygota</taxon>
        <taxon>Lepidoptera</taxon>
        <taxon>Glossata</taxon>
        <taxon>Ditrysia</taxon>
        <taxon>Tineoidea</taxon>
        <taxon>Psychidae</taxon>
        <taxon>Oiketicinae</taxon>
        <taxon>Eumeta</taxon>
    </lineage>
</organism>
<keyword evidence="6" id="KW-0408">Iron</keyword>
<dbReference type="Gene3D" id="1.10.630.10">
    <property type="entry name" value="Cytochrome P450"/>
    <property type="match status" value="1"/>
</dbReference>
<dbReference type="PANTHER" id="PTHR24279">
    <property type="entry name" value="CYTOCHROME P450"/>
    <property type="match status" value="1"/>
</dbReference>
<evidence type="ECO:0000256" key="3">
    <source>
        <dbReference type="ARBA" id="ARBA00022617"/>
    </source>
</evidence>
<evidence type="ECO:0000256" key="5">
    <source>
        <dbReference type="ARBA" id="ARBA00023002"/>
    </source>
</evidence>
<dbReference type="GO" id="GO:0005506">
    <property type="term" value="F:iron ion binding"/>
    <property type="evidence" value="ECO:0007669"/>
    <property type="project" value="InterPro"/>
</dbReference>
<evidence type="ECO:0000313" key="9">
    <source>
        <dbReference type="EMBL" id="GBP08688.1"/>
    </source>
</evidence>
<sequence length="402" mass="46706">MFGKPDMVMVFNTKDIETVYRNEGQWPMAKFRISQTLSRKIRGDFFKETIGLPVSQGEQWSKMRTAVNPVLLKPQNLSMYLKPLQEISDEFIKRIKEIRDPNTLEVPADFDRELNRLTFESVALVALNRKLNLINGAGSSPDAERLIECTRLNFDYVFKLDIQPSMWRLIRTPLYYQSMKVQEDLFRITQKYVNEALLQIKEKKSKKVNNNEEIYSILEKLLLIDEKLAIVMAMDMLIAGVDTTSVTITAILLCLAKNPEKQRLLREEIFKVLPTKDSVLDDKNMKHLPYLRAVIKETLRYYPNGTGTLRCPKQDVILSGYKVPKDSKVFLNFNCLLRDETFLHKLINFYPNVGCATKTIRNLNLILSVICLLVWDHVFVLANVWQKWNGSSYFEIVAEFQS</sequence>
<dbReference type="STRING" id="151549.A0A4C1T5E6"/>
<dbReference type="PANTHER" id="PTHR24279:SF120">
    <property type="entry name" value="CYTOCHROME P450"/>
    <property type="match status" value="1"/>
</dbReference>
<keyword evidence="8" id="KW-0472">Membrane</keyword>
<dbReference type="GO" id="GO:0004497">
    <property type="term" value="F:monooxygenase activity"/>
    <property type="evidence" value="ECO:0007669"/>
    <property type="project" value="UniProtKB-KW"/>
</dbReference>
<name>A0A4C1T5E6_EUMVA</name>
<dbReference type="PRINTS" id="PR00385">
    <property type="entry name" value="P450"/>
</dbReference>
<evidence type="ECO:0000256" key="6">
    <source>
        <dbReference type="ARBA" id="ARBA00023004"/>
    </source>
</evidence>
<dbReference type="InterPro" id="IPR001128">
    <property type="entry name" value="Cyt_P450"/>
</dbReference>
<keyword evidence="8" id="KW-0812">Transmembrane</keyword>
<keyword evidence="4" id="KW-0479">Metal-binding</keyword>
<evidence type="ECO:0000256" key="7">
    <source>
        <dbReference type="ARBA" id="ARBA00023033"/>
    </source>
</evidence>
<evidence type="ECO:0000256" key="4">
    <source>
        <dbReference type="ARBA" id="ARBA00022723"/>
    </source>
</evidence>
<evidence type="ECO:0000256" key="1">
    <source>
        <dbReference type="ARBA" id="ARBA00001971"/>
    </source>
</evidence>
<gene>
    <name evidence="9" type="primary">Cyp12d1-d</name>
    <name evidence="9" type="ORF">EVAR_72773_1</name>
</gene>
<evidence type="ECO:0000256" key="8">
    <source>
        <dbReference type="SAM" id="Phobius"/>
    </source>
</evidence>
<proteinExistence type="inferred from homology"/>
<dbReference type="InterPro" id="IPR036396">
    <property type="entry name" value="Cyt_P450_sf"/>
</dbReference>
<dbReference type="PRINTS" id="PR00463">
    <property type="entry name" value="EP450I"/>
</dbReference>
<evidence type="ECO:0000256" key="2">
    <source>
        <dbReference type="ARBA" id="ARBA00010617"/>
    </source>
</evidence>
<keyword evidence="8" id="KW-1133">Transmembrane helix</keyword>
<feature type="transmembrane region" description="Helical" evidence="8">
    <location>
        <begin position="365"/>
        <end position="385"/>
    </location>
</feature>
<keyword evidence="10" id="KW-1185">Reference proteome</keyword>
<keyword evidence="3" id="KW-0349">Heme</keyword>
<dbReference type="Pfam" id="PF00067">
    <property type="entry name" value="p450"/>
    <property type="match status" value="1"/>
</dbReference>
<dbReference type="OrthoDB" id="3945418at2759"/>
<keyword evidence="7" id="KW-0503">Monooxygenase</keyword>
<dbReference type="Proteomes" id="UP000299102">
    <property type="component" value="Unassembled WGS sequence"/>
</dbReference>
<dbReference type="GO" id="GO:0016705">
    <property type="term" value="F:oxidoreductase activity, acting on paired donors, with incorporation or reduction of molecular oxygen"/>
    <property type="evidence" value="ECO:0007669"/>
    <property type="project" value="InterPro"/>
</dbReference>
<reference evidence="9 10" key="1">
    <citation type="journal article" date="2019" name="Commun. Biol.">
        <title>The bagworm genome reveals a unique fibroin gene that provides high tensile strength.</title>
        <authorList>
            <person name="Kono N."/>
            <person name="Nakamura H."/>
            <person name="Ohtoshi R."/>
            <person name="Tomita M."/>
            <person name="Numata K."/>
            <person name="Arakawa K."/>
        </authorList>
    </citation>
    <scope>NUCLEOTIDE SEQUENCE [LARGE SCALE GENOMIC DNA]</scope>
</reference>
<dbReference type="AlphaFoldDB" id="A0A4C1T5E6"/>